<accession>A0A1N6LZ98</accession>
<evidence type="ECO:0000313" key="3">
    <source>
        <dbReference type="Proteomes" id="UP000184774"/>
    </source>
</evidence>
<protein>
    <submittedName>
        <fullName evidence="2">Uncharacterized protein</fullName>
    </submittedName>
</protein>
<evidence type="ECO:0000313" key="1">
    <source>
        <dbReference type="EMBL" id="QMV16429.1"/>
    </source>
</evidence>
<evidence type="ECO:0000313" key="4">
    <source>
        <dbReference type="Proteomes" id="UP000515264"/>
    </source>
</evidence>
<dbReference type="AlphaFoldDB" id="A0A1N6LZ98"/>
<proteinExistence type="predicted"/>
<reference evidence="2 3" key="1">
    <citation type="submission" date="2016-12" db="EMBL/GenBank/DDBJ databases">
        <authorList>
            <person name="Song W.-J."/>
            <person name="Kurnit D.M."/>
        </authorList>
    </citation>
    <scope>NUCLEOTIDE SEQUENCE [LARGE SCALE GENOMIC DNA]</scope>
    <source>
        <strain evidence="2 3">CECT 9026</strain>
    </source>
</reference>
<evidence type="ECO:0000313" key="2">
    <source>
        <dbReference type="EMBL" id="SIO92505.1"/>
    </source>
</evidence>
<dbReference type="EMBL" id="CP046269">
    <property type="protein sequence ID" value="QMV16429.1"/>
    <property type="molecule type" value="Genomic_DNA"/>
</dbReference>
<sequence>MVYLPDIEMIGFMNIAQIKNQWLSAQVDVAYPTPQSLAGRDLYLASVQQCAYQNIELKTVTELMPQDVYRVDFHRLTVMFAQLQATQYHALTEQEAIIEFFTQIIYSPPCELYLGFEQGKPVAAGILTQTETDILVSDLVIAKTCSAYDVPLDFAYQILKHSQVNETARACCVELQA</sequence>
<gene>
    <name evidence="2" type="ORF">VSP9026_00117</name>
    <name evidence="1" type="ORF">Vspart_03821</name>
</gene>
<keyword evidence="4" id="KW-1185">Reference proteome</keyword>
<name>A0A1N6LZ98_9VIBR</name>
<dbReference type="Proteomes" id="UP000184774">
    <property type="component" value="Unassembled WGS sequence"/>
</dbReference>
<organism evidence="2 3">
    <name type="scientific">Vibrio spartinae</name>
    <dbReference type="NCBI Taxonomy" id="1918945"/>
    <lineage>
        <taxon>Bacteria</taxon>
        <taxon>Pseudomonadati</taxon>
        <taxon>Pseudomonadota</taxon>
        <taxon>Gammaproteobacteria</taxon>
        <taxon>Vibrionales</taxon>
        <taxon>Vibrionaceae</taxon>
        <taxon>Vibrio</taxon>
    </lineage>
</organism>
<dbReference type="EMBL" id="FSSB01000001">
    <property type="protein sequence ID" value="SIO92505.1"/>
    <property type="molecule type" value="Genomic_DNA"/>
</dbReference>
<reference evidence="1 4" key="3">
    <citation type="journal article" date="2020" name="J. Nat. Prod.">
        <title>Genomics-Metabolomics Profiling Disclosed Marine Vibrio spartinae 3.6 as a Producer of a New Branched Side Chain Prodigiosin.</title>
        <authorList>
            <person name="Vitale G.A."/>
            <person name="Sciarretta M."/>
            <person name="Palma Esposito F."/>
            <person name="January G.G."/>
            <person name="Giaccio M."/>
            <person name="Bunk B."/>
            <person name="Sproer C."/>
            <person name="Bajerski F."/>
            <person name="Power D."/>
            <person name="Festa C."/>
            <person name="Monti M.C."/>
            <person name="D'Auria M.V."/>
            <person name="de Pascale D."/>
        </authorList>
    </citation>
    <scope>NUCLEOTIDE SEQUENCE [LARGE SCALE GENOMIC DNA]</scope>
    <source>
        <strain evidence="1 4">3.6</strain>
    </source>
</reference>
<dbReference type="Proteomes" id="UP000515264">
    <property type="component" value="Chromosome 2"/>
</dbReference>
<reference evidence="1" key="2">
    <citation type="submission" date="2019-11" db="EMBL/GenBank/DDBJ databases">
        <authorList>
            <person name="January G."/>
            <person name="Bunk B."/>
        </authorList>
    </citation>
    <scope>NUCLEOTIDE SEQUENCE</scope>
    <source>
        <strain evidence="1">3.6</strain>
    </source>
</reference>